<dbReference type="InterPro" id="IPR023214">
    <property type="entry name" value="HAD_sf"/>
</dbReference>
<reference evidence="4 5" key="1">
    <citation type="submission" date="2024-02" db="EMBL/GenBank/DDBJ databases">
        <title>Bacteria isolated from the canopy kelp, Nereocystis luetkeana.</title>
        <authorList>
            <person name="Pfister C.A."/>
            <person name="Younker I.T."/>
            <person name="Light S.H."/>
        </authorList>
    </citation>
    <scope>NUCLEOTIDE SEQUENCE [LARGE SCALE GENOMIC DNA]</scope>
    <source>
        <strain evidence="4 5">TI.2.07</strain>
    </source>
</reference>
<dbReference type="Gene3D" id="3.40.50.1000">
    <property type="entry name" value="HAD superfamily/HAD-like"/>
    <property type="match status" value="1"/>
</dbReference>
<evidence type="ECO:0000256" key="3">
    <source>
        <dbReference type="ARBA" id="ARBA00022842"/>
    </source>
</evidence>
<evidence type="ECO:0000313" key="4">
    <source>
        <dbReference type="EMBL" id="MEL0660627.1"/>
    </source>
</evidence>
<dbReference type="PANTHER" id="PTHR10000:SF8">
    <property type="entry name" value="HAD SUPERFAMILY HYDROLASE-LIKE, TYPE 3"/>
    <property type="match status" value="1"/>
</dbReference>
<evidence type="ECO:0000256" key="1">
    <source>
        <dbReference type="ARBA" id="ARBA00022723"/>
    </source>
</evidence>
<gene>
    <name evidence="4" type="ORF">V6255_15910</name>
</gene>
<keyword evidence="1" id="KW-0479">Metal-binding</keyword>
<dbReference type="RefSeq" id="WP_341629038.1">
    <property type="nucleotide sequence ID" value="NZ_JBAKBA010000049.1"/>
</dbReference>
<protein>
    <submittedName>
        <fullName evidence="4">HAD-IIB family hydrolase</fullName>
    </submittedName>
</protein>
<comment type="caution">
    <text evidence="4">The sequence shown here is derived from an EMBL/GenBank/DDBJ whole genome shotgun (WGS) entry which is preliminary data.</text>
</comment>
<dbReference type="InterPro" id="IPR036412">
    <property type="entry name" value="HAD-like_sf"/>
</dbReference>
<evidence type="ECO:0000313" key="5">
    <source>
        <dbReference type="Proteomes" id="UP001366060"/>
    </source>
</evidence>
<dbReference type="SUPFAM" id="SSF56784">
    <property type="entry name" value="HAD-like"/>
    <property type="match status" value="1"/>
</dbReference>
<dbReference type="SFLD" id="SFLDG01142">
    <property type="entry name" value="C2.B.2:_Mannosyl-3-phosphoglyc"/>
    <property type="match status" value="1"/>
</dbReference>
<sequence length="283" mass="32005">MNKKILVFTDLDGTLLDHYTYQTDDATEMIIRLKQNNIAIIPNSSKTLPEIQLIRQQLNLNSPFIIENGAAIYIPVNYFPTQPNGTHLENGFWVKSFCPNKDHWLALLKNNEDSFKEAFQSFSDMSVEQLAELTGLSLENAALSKQRQYGEPLNWLGNEEQQEQFTNIMVELGANVLQGGRFLHISGHCDKGQAQAWLTEQYKQNQMSIDLSSQPNEIVTIALGDGKNDIAMLEQATIAVQVRSPVHDFPELTRKEHVFQSSLYGPAGWSECLNEILSSKLIY</sequence>
<dbReference type="NCBIfam" id="TIGR01486">
    <property type="entry name" value="HAD-SF-IIB-MPGP"/>
    <property type="match status" value="1"/>
</dbReference>
<dbReference type="Pfam" id="PF08282">
    <property type="entry name" value="Hydrolase_3"/>
    <property type="match status" value="1"/>
</dbReference>
<dbReference type="NCBIfam" id="TIGR01484">
    <property type="entry name" value="HAD-SF-IIB"/>
    <property type="match status" value="1"/>
</dbReference>
<keyword evidence="2 4" id="KW-0378">Hydrolase</keyword>
<accession>A0ABU9HFE3</accession>
<dbReference type="Proteomes" id="UP001366060">
    <property type="component" value="Unassembled WGS sequence"/>
</dbReference>
<proteinExistence type="predicted"/>
<dbReference type="Gene3D" id="3.30.980.20">
    <property type="entry name" value="Putative mannosyl-3-phosphoglycerate phosphatase, domain 2"/>
    <property type="match status" value="1"/>
</dbReference>
<keyword evidence="5" id="KW-1185">Reference proteome</keyword>
<dbReference type="GO" id="GO:0016787">
    <property type="term" value="F:hydrolase activity"/>
    <property type="evidence" value="ECO:0007669"/>
    <property type="project" value="UniProtKB-KW"/>
</dbReference>
<dbReference type="EMBL" id="JBAKBA010000049">
    <property type="protein sequence ID" value="MEL0660627.1"/>
    <property type="molecule type" value="Genomic_DNA"/>
</dbReference>
<name>A0ABU9HFE3_9GAMM</name>
<organism evidence="4 5">
    <name type="scientific">Psychromonas arctica</name>
    <dbReference type="NCBI Taxonomy" id="168275"/>
    <lineage>
        <taxon>Bacteria</taxon>
        <taxon>Pseudomonadati</taxon>
        <taxon>Pseudomonadota</taxon>
        <taxon>Gammaproteobacteria</taxon>
        <taxon>Alteromonadales</taxon>
        <taxon>Psychromonadaceae</taxon>
        <taxon>Psychromonas</taxon>
    </lineage>
</organism>
<dbReference type="InterPro" id="IPR006381">
    <property type="entry name" value="HAD-SF-IIB-MPGP"/>
</dbReference>
<dbReference type="PANTHER" id="PTHR10000">
    <property type="entry name" value="PHOSPHOSERINE PHOSPHATASE"/>
    <property type="match status" value="1"/>
</dbReference>
<dbReference type="InterPro" id="IPR006379">
    <property type="entry name" value="HAD-SF_hydro_IIB"/>
</dbReference>
<dbReference type="SFLD" id="SFLDS00003">
    <property type="entry name" value="Haloacid_Dehalogenase"/>
    <property type="match status" value="1"/>
</dbReference>
<dbReference type="SFLD" id="SFLDG01140">
    <property type="entry name" value="C2.B:_Phosphomannomutase_and_P"/>
    <property type="match status" value="1"/>
</dbReference>
<evidence type="ECO:0000256" key="2">
    <source>
        <dbReference type="ARBA" id="ARBA00022801"/>
    </source>
</evidence>
<dbReference type="NCBIfam" id="NF001218">
    <property type="entry name" value="PRK00192.1-5"/>
    <property type="match status" value="1"/>
</dbReference>
<keyword evidence="3" id="KW-0460">Magnesium</keyword>